<dbReference type="InterPro" id="IPR006544">
    <property type="entry name" value="P-type_TPase_V"/>
</dbReference>
<comment type="caution">
    <text evidence="15">The sequence shown here is derived from an EMBL/GenBank/DDBJ whole genome shotgun (WGS) entry which is preliminary data.</text>
</comment>
<comment type="subcellular location">
    <subcellularLocation>
        <location evidence="1">Membrane</location>
        <topology evidence="1">Multi-pass membrane protein</topology>
    </subcellularLocation>
</comment>
<evidence type="ECO:0000256" key="2">
    <source>
        <dbReference type="ARBA" id="ARBA00006000"/>
    </source>
</evidence>
<evidence type="ECO:0000256" key="1">
    <source>
        <dbReference type="ARBA" id="ARBA00004141"/>
    </source>
</evidence>
<feature type="compositionally biased region" description="Polar residues" evidence="11">
    <location>
        <begin position="14"/>
        <end position="25"/>
    </location>
</feature>
<dbReference type="GO" id="GO:0005789">
    <property type="term" value="C:endoplasmic reticulum membrane"/>
    <property type="evidence" value="ECO:0007669"/>
    <property type="project" value="TreeGrafter"/>
</dbReference>
<comment type="similarity">
    <text evidence="2">Belongs to the cation transport ATPase (P-type) (TC 3.A.3) family. Type V subfamily.</text>
</comment>
<dbReference type="Pfam" id="PF23143">
    <property type="entry name" value="2TM_P5A-ATPase"/>
    <property type="match status" value="1"/>
</dbReference>
<dbReference type="InterPro" id="IPR059000">
    <property type="entry name" value="ATPase_P-type_domA"/>
</dbReference>
<keyword evidence="9 12" id="KW-1133">Transmembrane helix</keyword>
<feature type="transmembrane region" description="Helical" evidence="12">
    <location>
        <begin position="424"/>
        <end position="440"/>
    </location>
</feature>
<feature type="domain" description="P-type ATPase A" evidence="13">
    <location>
        <begin position="478"/>
        <end position="608"/>
    </location>
</feature>
<reference evidence="15" key="1">
    <citation type="submission" date="2021-06" db="EMBL/GenBank/DDBJ databases">
        <authorList>
            <person name="Kallberg Y."/>
            <person name="Tangrot J."/>
            <person name="Rosling A."/>
        </authorList>
    </citation>
    <scope>NUCLEOTIDE SEQUENCE</scope>
    <source>
        <strain evidence="15">UK204</strain>
    </source>
</reference>
<organism evidence="15 16">
    <name type="scientific">Funneliformis caledonium</name>
    <dbReference type="NCBI Taxonomy" id="1117310"/>
    <lineage>
        <taxon>Eukaryota</taxon>
        <taxon>Fungi</taxon>
        <taxon>Fungi incertae sedis</taxon>
        <taxon>Mucoromycota</taxon>
        <taxon>Glomeromycotina</taxon>
        <taxon>Glomeromycetes</taxon>
        <taxon>Glomerales</taxon>
        <taxon>Glomeraceae</taxon>
        <taxon>Funneliformis</taxon>
    </lineage>
</organism>
<evidence type="ECO:0000313" key="16">
    <source>
        <dbReference type="Proteomes" id="UP000789570"/>
    </source>
</evidence>
<evidence type="ECO:0000259" key="13">
    <source>
        <dbReference type="Pfam" id="PF00122"/>
    </source>
</evidence>
<evidence type="ECO:0000256" key="3">
    <source>
        <dbReference type="ARBA" id="ARBA00022692"/>
    </source>
</evidence>
<sequence>MSQDSLYARYKHGNSVSTPPTSAWSLSGIGSVPAPYPLSFKTEVADKVREEEKYNKTGLVGRKKMAPTEDILTSYRETSSNVIRSPSSSTKQMSILAQTTPVKKAKTQPLKLDSTPPIDSKPTPRPSKLPGQTSFYGYEPYSAEVPSFRSGHLIGSGFDGLKRSAQVTISQFDDNVYIKEDPSIATTFDPEKDKSLYDTAVGLYRQFTNTDILDSILLLYTRSNKGYYFRAIKNIVNAKSIVQSSLHTRKPLFWHGYVWFFFFLYVIWLSIYLNAYEEYFKSEEWTFLTLTSLITMNALIFLSCQWSTRAKAFFTCKKQSDIKFAQVIKIIPALHKGKGELCDLHHRDGEISFFYQKKKYVWDFDKKMFNKLRYPADQNPVVSIFQNAKGLETVNEIKSVQETYGFNRFDIPVPTFRELFKEHAVAPFFVFQLFCVGLWIMDEYWYYSLFTLFMLVVFESTRLKTLAEFRSMSFKPFQIHVRRKGRWVTVNSDELLPGDLVSIVRSKEDNGVPCDMVLVNGTCIVDEAMLTGESTPSLKESIHLRDGNDVIDTSGIVNKYSQLFGGTKVLQITPPSKEETTLSPPDNGCIAYVIRTGFGTVQGKLVRTMVYSTGHVSANNLESFFFIIFLLIFAISAAGYVWVKGVENDRKRSKLLLDCILIITSVVPPELPMELSLAVNTSLVALSKFAIYCTEPFRIPYAGKVDVCAFDKTGTLTRANLVVEGVAGIQYVDHSCKKPFIMFS</sequence>
<dbReference type="Gene3D" id="2.70.150.10">
    <property type="entry name" value="Calcium-transporting ATPase, cytoplasmic transduction domain A"/>
    <property type="match status" value="1"/>
</dbReference>
<evidence type="ECO:0000256" key="9">
    <source>
        <dbReference type="ARBA" id="ARBA00022989"/>
    </source>
</evidence>
<dbReference type="EMBL" id="CAJVPQ010002230">
    <property type="protein sequence ID" value="CAG8588606.1"/>
    <property type="molecule type" value="Genomic_DNA"/>
</dbReference>
<evidence type="ECO:0000256" key="10">
    <source>
        <dbReference type="ARBA" id="ARBA00023136"/>
    </source>
</evidence>
<keyword evidence="5" id="KW-0547">Nucleotide-binding</keyword>
<keyword evidence="7" id="KW-0460">Magnesium</keyword>
<feature type="compositionally biased region" description="Basic and acidic residues" evidence="11">
    <location>
        <begin position="43"/>
        <end position="55"/>
    </location>
</feature>
<dbReference type="SUPFAM" id="SSF81665">
    <property type="entry name" value="Calcium ATPase, transmembrane domain M"/>
    <property type="match status" value="1"/>
</dbReference>
<dbReference type="InterPro" id="IPR018303">
    <property type="entry name" value="ATPase_P-typ_P_site"/>
</dbReference>
<evidence type="ECO:0000256" key="5">
    <source>
        <dbReference type="ARBA" id="ARBA00022741"/>
    </source>
</evidence>
<evidence type="ECO:0000256" key="11">
    <source>
        <dbReference type="SAM" id="MobiDB-lite"/>
    </source>
</evidence>
<evidence type="ECO:0000256" key="8">
    <source>
        <dbReference type="ARBA" id="ARBA00022967"/>
    </source>
</evidence>
<dbReference type="PROSITE" id="PS00154">
    <property type="entry name" value="ATPASE_E1_E2"/>
    <property type="match status" value="1"/>
</dbReference>
<dbReference type="SUPFAM" id="SSF81653">
    <property type="entry name" value="Calcium ATPase, transduction domain A"/>
    <property type="match status" value="1"/>
</dbReference>
<dbReference type="GO" id="GO:0006874">
    <property type="term" value="P:intracellular calcium ion homeostasis"/>
    <property type="evidence" value="ECO:0007669"/>
    <property type="project" value="TreeGrafter"/>
</dbReference>
<keyword evidence="10 12" id="KW-0472">Membrane</keyword>
<feature type="transmembrane region" description="Helical" evidence="12">
    <location>
        <begin position="624"/>
        <end position="643"/>
    </location>
</feature>
<dbReference type="PANTHER" id="PTHR45630:SF7">
    <property type="entry name" value="ENDOPLASMIC RETICULUM TRANSMEMBRANE HELIX TRANSLOCASE"/>
    <property type="match status" value="1"/>
</dbReference>
<evidence type="ECO:0000313" key="15">
    <source>
        <dbReference type="EMBL" id="CAG8588606.1"/>
    </source>
</evidence>
<evidence type="ECO:0000256" key="4">
    <source>
        <dbReference type="ARBA" id="ARBA00022723"/>
    </source>
</evidence>
<protein>
    <submittedName>
        <fullName evidence="15">7711_t:CDS:1</fullName>
    </submittedName>
</protein>
<evidence type="ECO:0000256" key="12">
    <source>
        <dbReference type="SAM" id="Phobius"/>
    </source>
</evidence>
<feature type="transmembrane region" description="Helical" evidence="12">
    <location>
        <begin position="285"/>
        <end position="304"/>
    </location>
</feature>
<dbReference type="GO" id="GO:0016887">
    <property type="term" value="F:ATP hydrolysis activity"/>
    <property type="evidence" value="ECO:0007669"/>
    <property type="project" value="InterPro"/>
</dbReference>
<gene>
    <name evidence="15" type="ORF">FCALED_LOCUS7971</name>
</gene>
<dbReference type="GO" id="GO:0046872">
    <property type="term" value="F:metal ion binding"/>
    <property type="evidence" value="ECO:0007669"/>
    <property type="project" value="UniProtKB-KW"/>
</dbReference>
<dbReference type="OrthoDB" id="2428938at2759"/>
<keyword evidence="4" id="KW-0479">Metal-binding</keyword>
<dbReference type="GO" id="GO:0015662">
    <property type="term" value="F:P-type ion transporter activity"/>
    <property type="evidence" value="ECO:0007669"/>
    <property type="project" value="TreeGrafter"/>
</dbReference>
<dbReference type="PANTHER" id="PTHR45630">
    <property type="entry name" value="CATION-TRANSPORTING ATPASE-RELATED"/>
    <property type="match status" value="1"/>
</dbReference>
<dbReference type="AlphaFoldDB" id="A0A9N9C692"/>
<keyword evidence="16" id="KW-1185">Reference proteome</keyword>
<dbReference type="GO" id="GO:0019829">
    <property type="term" value="F:ATPase-coupled monoatomic cation transmembrane transporter activity"/>
    <property type="evidence" value="ECO:0007669"/>
    <property type="project" value="TreeGrafter"/>
</dbReference>
<dbReference type="InterPro" id="IPR008250">
    <property type="entry name" value="ATPase_P-typ_transduc_dom_A_sf"/>
</dbReference>
<dbReference type="Pfam" id="PF00122">
    <property type="entry name" value="E1-E2_ATPase"/>
    <property type="match status" value="1"/>
</dbReference>
<keyword evidence="3 12" id="KW-0812">Transmembrane</keyword>
<feature type="region of interest" description="Disordered" evidence="11">
    <location>
        <begin position="99"/>
        <end position="132"/>
    </location>
</feature>
<evidence type="ECO:0000256" key="6">
    <source>
        <dbReference type="ARBA" id="ARBA00022840"/>
    </source>
</evidence>
<feature type="transmembrane region" description="Helical" evidence="12">
    <location>
        <begin position="252"/>
        <end position="273"/>
    </location>
</feature>
<name>A0A9N9C692_9GLOM</name>
<accession>A0A9N9C692</accession>
<feature type="region of interest" description="Disordered" evidence="11">
    <location>
        <begin position="1"/>
        <end position="68"/>
    </location>
</feature>
<dbReference type="InterPro" id="IPR057255">
    <property type="entry name" value="2TM_P5A-ATPase"/>
</dbReference>
<dbReference type="NCBIfam" id="TIGR01494">
    <property type="entry name" value="ATPase_P-type"/>
    <property type="match status" value="1"/>
</dbReference>
<evidence type="ECO:0000259" key="14">
    <source>
        <dbReference type="Pfam" id="PF23143"/>
    </source>
</evidence>
<dbReference type="InterPro" id="IPR001757">
    <property type="entry name" value="P_typ_ATPase"/>
</dbReference>
<evidence type="ECO:0000256" key="7">
    <source>
        <dbReference type="ARBA" id="ARBA00022842"/>
    </source>
</evidence>
<proteinExistence type="inferred from homology"/>
<dbReference type="GO" id="GO:0005524">
    <property type="term" value="F:ATP binding"/>
    <property type="evidence" value="ECO:0007669"/>
    <property type="project" value="UniProtKB-KW"/>
</dbReference>
<keyword evidence="8" id="KW-1278">Translocase</keyword>
<keyword evidence="6" id="KW-0067">ATP-binding</keyword>
<feature type="domain" description="P5A-ATPase transmembrane helical hairpin" evidence="14">
    <location>
        <begin position="250"/>
        <end position="319"/>
    </location>
</feature>
<dbReference type="InterPro" id="IPR023298">
    <property type="entry name" value="ATPase_P-typ_TM_dom_sf"/>
</dbReference>
<dbReference type="Proteomes" id="UP000789570">
    <property type="component" value="Unassembled WGS sequence"/>
</dbReference>